<evidence type="ECO:0000313" key="3">
    <source>
        <dbReference type="Proteomes" id="UP001633002"/>
    </source>
</evidence>
<proteinExistence type="predicted"/>
<dbReference type="AlphaFoldDB" id="A0ABD3GMX0"/>
<dbReference type="Proteomes" id="UP001633002">
    <property type="component" value="Unassembled WGS sequence"/>
</dbReference>
<comment type="caution">
    <text evidence="2">The sequence shown here is derived from an EMBL/GenBank/DDBJ whole genome shotgun (WGS) entry which is preliminary data.</text>
</comment>
<dbReference type="InterPro" id="IPR000477">
    <property type="entry name" value="RT_dom"/>
</dbReference>
<dbReference type="PANTHER" id="PTHR31635">
    <property type="entry name" value="REVERSE TRANSCRIPTASE DOMAIN-CONTAINING PROTEIN-RELATED"/>
    <property type="match status" value="1"/>
</dbReference>
<keyword evidence="3" id="KW-1185">Reference proteome</keyword>
<dbReference type="SUPFAM" id="SSF56219">
    <property type="entry name" value="DNase I-like"/>
    <property type="match status" value="1"/>
</dbReference>
<name>A0ABD3GMX0_9MARC</name>
<sequence>MVLVQEDSAGPSPLLKGGPLEAWVIAELEWNLEDAYNYANRRSGPRFTRQVVRGGRLDQSRLDRVYFSNSASGFSKDALSDHNPVYVDINLLSSRRKKRLRGQLKVFRQEDRLKLLLSETLKKQELLQGLREKISQNSTEEELSEYNSLETSVHEAELLEASVSQDGAEILAARLKRILPGLVDDDQSGFVEGRHIMDNVLTLKLCLDLTNTTGEASVFCKLDFEKAFDRIQHDFLWDTLRKMNVCLKFIALANMLVANGKAKVHVNGLFTQTFQLRRGEKFNALKPLIATFEKITGAKLNLGKSVIIPMAMDRRPLWLEHTGCKILEAAEEITYLGRKVGTEVEDAQHERDLISKMSKRLSHWTTRFLSWPARIILAKHVIRAFPVYQLLGVGLPPSGFKKLETLCREFIWGRNGGRRAKLALIAWDWMTRQKENGGLGVRSFKDQADILKDSYITRLLQGESAE</sequence>
<feature type="domain" description="Reverse transcriptase" evidence="1">
    <location>
        <begin position="169"/>
        <end position="263"/>
    </location>
</feature>
<dbReference type="Pfam" id="PF00078">
    <property type="entry name" value="RVT_1"/>
    <property type="match status" value="1"/>
</dbReference>
<dbReference type="PANTHER" id="PTHR31635:SF196">
    <property type="entry name" value="REVERSE TRANSCRIPTASE DOMAIN-CONTAINING PROTEIN-RELATED"/>
    <property type="match status" value="1"/>
</dbReference>
<evidence type="ECO:0000259" key="1">
    <source>
        <dbReference type="Pfam" id="PF00078"/>
    </source>
</evidence>
<dbReference type="InterPro" id="IPR036691">
    <property type="entry name" value="Endo/exonu/phosph_ase_sf"/>
</dbReference>
<protein>
    <recommendedName>
        <fullName evidence="1">Reverse transcriptase domain-containing protein</fullName>
    </recommendedName>
</protein>
<dbReference type="Gene3D" id="3.60.10.10">
    <property type="entry name" value="Endonuclease/exonuclease/phosphatase"/>
    <property type="match status" value="1"/>
</dbReference>
<organism evidence="2 3">
    <name type="scientific">Riccia sorocarpa</name>
    <dbReference type="NCBI Taxonomy" id="122646"/>
    <lineage>
        <taxon>Eukaryota</taxon>
        <taxon>Viridiplantae</taxon>
        <taxon>Streptophyta</taxon>
        <taxon>Embryophyta</taxon>
        <taxon>Marchantiophyta</taxon>
        <taxon>Marchantiopsida</taxon>
        <taxon>Marchantiidae</taxon>
        <taxon>Marchantiales</taxon>
        <taxon>Ricciaceae</taxon>
        <taxon>Riccia</taxon>
    </lineage>
</organism>
<dbReference type="EMBL" id="JBJQOH010000007">
    <property type="protein sequence ID" value="KAL3679445.1"/>
    <property type="molecule type" value="Genomic_DNA"/>
</dbReference>
<evidence type="ECO:0000313" key="2">
    <source>
        <dbReference type="EMBL" id="KAL3679445.1"/>
    </source>
</evidence>
<gene>
    <name evidence="2" type="ORF">R1sor_022401</name>
</gene>
<reference evidence="2 3" key="1">
    <citation type="submission" date="2024-09" db="EMBL/GenBank/DDBJ databases">
        <title>Chromosome-scale assembly of Riccia sorocarpa.</title>
        <authorList>
            <person name="Paukszto L."/>
        </authorList>
    </citation>
    <scope>NUCLEOTIDE SEQUENCE [LARGE SCALE GENOMIC DNA]</scope>
    <source>
        <strain evidence="2">LP-2024</strain>
        <tissue evidence="2">Aerial parts of the thallus</tissue>
    </source>
</reference>
<accession>A0ABD3GMX0</accession>